<keyword evidence="6" id="KW-0472">Membrane</keyword>
<keyword evidence="4" id="KW-0418">Kinase</keyword>
<keyword evidence="8" id="KW-1185">Reference proteome</keyword>
<keyword evidence="3" id="KW-0547">Nucleotide-binding</keyword>
<keyword evidence="1" id="KW-0723">Serine/threonine-protein kinase</keyword>
<dbReference type="PANTHER" id="PTHR27002">
    <property type="entry name" value="RECEPTOR-LIKE SERINE/THREONINE-PROTEIN KINASE SD1-8"/>
    <property type="match status" value="1"/>
</dbReference>
<dbReference type="GO" id="GO:0004674">
    <property type="term" value="F:protein serine/threonine kinase activity"/>
    <property type="evidence" value="ECO:0007669"/>
    <property type="project" value="UniProtKB-KW"/>
</dbReference>
<evidence type="ECO:0000256" key="5">
    <source>
        <dbReference type="ARBA" id="ARBA00022840"/>
    </source>
</evidence>
<sequence>MASNPITNIHPPSSLPSPSVFKLSSSPLRETKPRWERDVGNLWSTFKFHISTLTFLHSIAKFSRPTLKFAGVDQDNTTKNRDSSKIRQAGIIVASSILVIGLMSYVWKKKLSFKGITRKDYNNEGGNADMELPIFDMIVIANATCNFSSNKKLGEGGFGPLYKG</sequence>
<dbReference type="EMBL" id="PKMF04000401">
    <property type="protein sequence ID" value="KAK7833726.1"/>
    <property type="molecule type" value="Genomic_DNA"/>
</dbReference>
<name>A0AAW0K5A7_QUESU</name>
<evidence type="ECO:0000256" key="3">
    <source>
        <dbReference type="ARBA" id="ARBA00022741"/>
    </source>
</evidence>
<evidence type="ECO:0000313" key="8">
    <source>
        <dbReference type="Proteomes" id="UP000237347"/>
    </source>
</evidence>
<dbReference type="GO" id="GO:0005524">
    <property type="term" value="F:ATP binding"/>
    <property type="evidence" value="ECO:0007669"/>
    <property type="project" value="UniProtKB-KW"/>
</dbReference>
<proteinExistence type="predicted"/>
<dbReference type="Gene3D" id="3.30.200.20">
    <property type="entry name" value="Phosphorylase Kinase, domain 1"/>
    <property type="match status" value="1"/>
</dbReference>
<accession>A0AAW0K5A7</accession>
<keyword evidence="6" id="KW-0812">Transmembrane</keyword>
<feature type="transmembrane region" description="Helical" evidence="6">
    <location>
        <begin position="89"/>
        <end position="107"/>
    </location>
</feature>
<evidence type="ECO:0000313" key="7">
    <source>
        <dbReference type="EMBL" id="KAK7833726.1"/>
    </source>
</evidence>
<dbReference type="Proteomes" id="UP000237347">
    <property type="component" value="Unassembled WGS sequence"/>
</dbReference>
<keyword evidence="2" id="KW-0808">Transferase</keyword>
<reference evidence="7 8" key="1">
    <citation type="journal article" date="2018" name="Sci. Data">
        <title>The draft genome sequence of cork oak.</title>
        <authorList>
            <person name="Ramos A.M."/>
            <person name="Usie A."/>
            <person name="Barbosa P."/>
            <person name="Barros P.M."/>
            <person name="Capote T."/>
            <person name="Chaves I."/>
            <person name="Simoes F."/>
            <person name="Abreu I."/>
            <person name="Carrasquinho I."/>
            <person name="Faro C."/>
            <person name="Guimaraes J.B."/>
            <person name="Mendonca D."/>
            <person name="Nobrega F."/>
            <person name="Rodrigues L."/>
            <person name="Saibo N.J.M."/>
            <person name="Varela M.C."/>
            <person name="Egas C."/>
            <person name="Matos J."/>
            <person name="Miguel C.M."/>
            <person name="Oliveira M.M."/>
            <person name="Ricardo C.P."/>
            <person name="Goncalves S."/>
        </authorList>
    </citation>
    <scope>NUCLEOTIDE SEQUENCE [LARGE SCALE GENOMIC DNA]</scope>
    <source>
        <strain evidence="8">cv. HL8</strain>
    </source>
</reference>
<organism evidence="7 8">
    <name type="scientific">Quercus suber</name>
    <name type="common">Cork oak</name>
    <dbReference type="NCBI Taxonomy" id="58331"/>
    <lineage>
        <taxon>Eukaryota</taxon>
        <taxon>Viridiplantae</taxon>
        <taxon>Streptophyta</taxon>
        <taxon>Embryophyta</taxon>
        <taxon>Tracheophyta</taxon>
        <taxon>Spermatophyta</taxon>
        <taxon>Magnoliopsida</taxon>
        <taxon>eudicotyledons</taxon>
        <taxon>Gunneridae</taxon>
        <taxon>Pentapetalae</taxon>
        <taxon>rosids</taxon>
        <taxon>fabids</taxon>
        <taxon>Fagales</taxon>
        <taxon>Fagaceae</taxon>
        <taxon>Quercus</taxon>
    </lineage>
</organism>
<protein>
    <submittedName>
        <fullName evidence="7">Lrr receptor-like serine/threonine-protein kinase</fullName>
    </submittedName>
</protein>
<gene>
    <name evidence="7" type="ORF">CFP56_025315</name>
</gene>
<dbReference type="PANTHER" id="PTHR27002:SF1090">
    <property type="entry name" value="S-LOCUS LECTIN KINASE FAMILY PROTEIN"/>
    <property type="match status" value="1"/>
</dbReference>
<comment type="caution">
    <text evidence="7">The sequence shown here is derived from an EMBL/GenBank/DDBJ whole genome shotgun (WGS) entry which is preliminary data.</text>
</comment>
<dbReference type="AlphaFoldDB" id="A0AAW0K5A7"/>
<evidence type="ECO:0000256" key="6">
    <source>
        <dbReference type="SAM" id="Phobius"/>
    </source>
</evidence>
<evidence type="ECO:0000256" key="2">
    <source>
        <dbReference type="ARBA" id="ARBA00022679"/>
    </source>
</evidence>
<keyword evidence="5" id="KW-0067">ATP-binding</keyword>
<keyword evidence="6" id="KW-1133">Transmembrane helix</keyword>
<dbReference type="GO" id="GO:0005886">
    <property type="term" value="C:plasma membrane"/>
    <property type="evidence" value="ECO:0007669"/>
    <property type="project" value="TreeGrafter"/>
</dbReference>
<evidence type="ECO:0000256" key="4">
    <source>
        <dbReference type="ARBA" id="ARBA00022777"/>
    </source>
</evidence>
<evidence type="ECO:0000256" key="1">
    <source>
        <dbReference type="ARBA" id="ARBA00022527"/>
    </source>
</evidence>